<reference evidence="1" key="1">
    <citation type="submission" date="2013-12" db="EMBL/GenBank/DDBJ databases">
        <title>A Varibaculum cambriense genome reconstructed from a premature infant gut community with otherwise low bacterial novelty that shifts toward anaerobic metabolism during the third week of life.</title>
        <authorList>
            <person name="Brown C.T."/>
            <person name="Sharon I."/>
            <person name="Thomas B.C."/>
            <person name="Castelle C.J."/>
            <person name="Morowitz M.J."/>
            <person name="Banfield J.F."/>
        </authorList>
    </citation>
    <scope>NUCLEOTIDE SEQUENCE</scope>
</reference>
<keyword evidence="1" id="KW-0808">Transferase</keyword>
<sequence length="56" mass="6626">MLVVKIAFIVLIHNKWGDKNMNYKVIDMEKYYRKGVFNHFSQDCKCSVSITNKIDV</sequence>
<feature type="non-terminal residue" evidence="1">
    <location>
        <position position="56"/>
    </location>
</feature>
<dbReference type="AlphaFoldDB" id="W1XIK6"/>
<dbReference type="GO" id="GO:0008811">
    <property type="term" value="F:chloramphenicol O-acetyltransferase activity"/>
    <property type="evidence" value="ECO:0007669"/>
    <property type="project" value="InterPro"/>
</dbReference>
<gene>
    <name evidence="1" type="ORF">Q604_UNBC15527G0001</name>
</gene>
<dbReference type="Pfam" id="PF00302">
    <property type="entry name" value="CAT"/>
    <property type="match status" value="1"/>
</dbReference>
<dbReference type="InterPro" id="IPR001707">
    <property type="entry name" value="Cmp_AcTrfase"/>
</dbReference>
<dbReference type="EMBL" id="AZMM01015527">
    <property type="protein sequence ID" value="ETJ29951.1"/>
    <property type="molecule type" value="Genomic_DNA"/>
</dbReference>
<dbReference type="InterPro" id="IPR023213">
    <property type="entry name" value="CAT-like_dom_sf"/>
</dbReference>
<name>W1XIK6_9ZZZZ</name>
<comment type="caution">
    <text evidence="1">The sequence shown here is derived from an EMBL/GenBank/DDBJ whole genome shotgun (WGS) entry which is preliminary data.</text>
</comment>
<proteinExistence type="predicted"/>
<organism evidence="1">
    <name type="scientific">human gut metagenome</name>
    <dbReference type="NCBI Taxonomy" id="408170"/>
    <lineage>
        <taxon>unclassified sequences</taxon>
        <taxon>metagenomes</taxon>
        <taxon>organismal metagenomes</taxon>
    </lineage>
</organism>
<evidence type="ECO:0000313" key="1">
    <source>
        <dbReference type="EMBL" id="ETJ29951.1"/>
    </source>
</evidence>
<accession>W1XIK6</accession>
<protein>
    <submittedName>
        <fullName evidence="1">Chloramphenicol O-acetyltransferase</fullName>
    </submittedName>
</protein>
<dbReference type="Gene3D" id="3.30.559.10">
    <property type="entry name" value="Chloramphenicol acetyltransferase-like domain"/>
    <property type="match status" value="1"/>
</dbReference>